<dbReference type="Pfam" id="PF04082">
    <property type="entry name" value="Fungal_trans"/>
    <property type="match status" value="1"/>
</dbReference>
<feature type="region of interest" description="Disordered" evidence="4">
    <location>
        <begin position="73"/>
        <end position="99"/>
    </location>
</feature>
<keyword evidence="7" id="KW-1185">Reference proteome</keyword>
<accession>A0AA38VE33</accession>
<protein>
    <submittedName>
        <fullName evidence="6">OMPdecase-domain-containing protein</fullName>
    </submittedName>
</protein>
<gene>
    <name evidence="6" type="ORF">NKR23_g10708</name>
</gene>
<dbReference type="PANTHER" id="PTHR31001">
    <property type="entry name" value="UNCHARACTERIZED TRANSCRIPTIONAL REGULATORY PROTEIN"/>
    <property type="match status" value="1"/>
</dbReference>
<dbReference type="CDD" id="cd00067">
    <property type="entry name" value="GAL4"/>
    <property type="match status" value="1"/>
</dbReference>
<evidence type="ECO:0000256" key="2">
    <source>
        <dbReference type="ARBA" id="ARBA00022723"/>
    </source>
</evidence>
<evidence type="ECO:0000256" key="1">
    <source>
        <dbReference type="ARBA" id="ARBA00004123"/>
    </source>
</evidence>
<dbReference type="InterPro" id="IPR007219">
    <property type="entry name" value="XnlR_reg_dom"/>
</dbReference>
<dbReference type="PROSITE" id="PS00463">
    <property type="entry name" value="ZN2_CY6_FUNGAL_1"/>
    <property type="match status" value="1"/>
</dbReference>
<dbReference type="EMBL" id="JANBVO010000049">
    <property type="protein sequence ID" value="KAJ9133583.1"/>
    <property type="molecule type" value="Genomic_DNA"/>
</dbReference>
<evidence type="ECO:0000313" key="7">
    <source>
        <dbReference type="Proteomes" id="UP001174694"/>
    </source>
</evidence>
<name>A0AA38VE33_9PEZI</name>
<dbReference type="Proteomes" id="UP001174694">
    <property type="component" value="Unassembled WGS sequence"/>
</dbReference>
<dbReference type="GO" id="GO:0006351">
    <property type="term" value="P:DNA-templated transcription"/>
    <property type="evidence" value="ECO:0007669"/>
    <property type="project" value="InterPro"/>
</dbReference>
<feature type="region of interest" description="Disordered" evidence="4">
    <location>
        <begin position="622"/>
        <end position="651"/>
    </location>
</feature>
<feature type="region of interest" description="Disordered" evidence="4">
    <location>
        <begin position="1"/>
        <end position="32"/>
    </location>
</feature>
<feature type="compositionally biased region" description="Low complexity" evidence="4">
    <location>
        <begin position="639"/>
        <end position="651"/>
    </location>
</feature>
<dbReference type="InterPro" id="IPR050613">
    <property type="entry name" value="Sec_Metabolite_Reg"/>
</dbReference>
<evidence type="ECO:0000256" key="4">
    <source>
        <dbReference type="SAM" id="MobiDB-lite"/>
    </source>
</evidence>
<feature type="region of interest" description="Disordered" evidence="4">
    <location>
        <begin position="374"/>
        <end position="395"/>
    </location>
</feature>
<evidence type="ECO:0000259" key="5">
    <source>
        <dbReference type="PROSITE" id="PS50048"/>
    </source>
</evidence>
<dbReference type="GO" id="GO:0008270">
    <property type="term" value="F:zinc ion binding"/>
    <property type="evidence" value="ECO:0007669"/>
    <property type="project" value="InterPro"/>
</dbReference>
<dbReference type="Gene3D" id="4.10.240.10">
    <property type="entry name" value="Zn(2)-C6 fungal-type DNA-binding domain"/>
    <property type="match status" value="1"/>
</dbReference>
<dbReference type="GO" id="GO:0005634">
    <property type="term" value="C:nucleus"/>
    <property type="evidence" value="ECO:0007669"/>
    <property type="project" value="UniProtKB-SubCell"/>
</dbReference>
<dbReference type="PANTHER" id="PTHR31001:SF87">
    <property type="entry name" value="COL-21"/>
    <property type="match status" value="1"/>
</dbReference>
<evidence type="ECO:0000256" key="3">
    <source>
        <dbReference type="ARBA" id="ARBA00023242"/>
    </source>
</evidence>
<dbReference type="SMART" id="SM00066">
    <property type="entry name" value="GAL4"/>
    <property type="match status" value="1"/>
</dbReference>
<dbReference type="InterPro" id="IPR036864">
    <property type="entry name" value="Zn2-C6_fun-type_DNA-bd_sf"/>
</dbReference>
<dbReference type="SUPFAM" id="SSF57701">
    <property type="entry name" value="Zn2/Cys6 DNA-binding domain"/>
    <property type="match status" value="1"/>
</dbReference>
<dbReference type="PROSITE" id="PS50048">
    <property type="entry name" value="ZN2_CY6_FUNGAL_2"/>
    <property type="match status" value="1"/>
</dbReference>
<organism evidence="6 7">
    <name type="scientific">Pleurostoma richardsiae</name>
    <dbReference type="NCBI Taxonomy" id="41990"/>
    <lineage>
        <taxon>Eukaryota</taxon>
        <taxon>Fungi</taxon>
        <taxon>Dikarya</taxon>
        <taxon>Ascomycota</taxon>
        <taxon>Pezizomycotina</taxon>
        <taxon>Sordariomycetes</taxon>
        <taxon>Sordariomycetidae</taxon>
        <taxon>Calosphaeriales</taxon>
        <taxon>Pleurostomataceae</taxon>
        <taxon>Pleurostoma</taxon>
    </lineage>
</organism>
<dbReference type="GO" id="GO:0003677">
    <property type="term" value="F:DNA binding"/>
    <property type="evidence" value="ECO:0007669"/>
    <property type="project" value="InterPro"/>
</dbReference>
<dbReference type="Pfam" id="PF00172">
    <property type="entry name" value="Zn_clus"/>
    <property type="match status" value="1"/>
</dbReference>
<dbReference type="InterPro" id="IPR001138">
    <property type="entry name" value="Zn2Cys6_DnaBD"/>
</dbReference>
<keyword evidence="3" id="KW-0539">Nucleus</keyword>
<keyword evidence="2" id="KW-0479">Metal-binding</keyword>
<comment type="caution">
    <text evidence="6">The sequence shown here is derived from an EMBL/GenBank/DDBJ whole genome shotgun (WGS) entry which is preliminary data.</text>
</comment>
<reference evidence="6" key="1">
    <citation type="submission" date="2022-07" db="EMBL/GenBank/DDBJ databases">
        <title>Fungi with potential for degradation of polypropylene.</title>
        <authorList>
            <person name="Gostincar C."/>
        </authorList>
    </citation>
    <scope>NUCLEOTIDE SEQUENCE</scope>
    <source>
        <strain evidence="6">EXF-13308</strain>
    </source>
</reference>
<proteinExistence type="predicted"/>
<dbReference type="AlphaFoldDB" id="A0AA38VE33"/>
<dbReference type="SMART" id="SM00906">
    <property type="entry name" value="Fungal_trans"/>
    <property type="match status" value="1"/>
</dbReference>
<evidence type="ECO:0000313" key="6">
    <source>
        <dbReference type="EMBL" id="KAJ9133583.1"/>
    </source>
</evidence>
<comment type="subcellular location">
    <subcellularLocation>
        <location evidence="1">Nucleus</location>
    </subcellularLocation>
</comment>
<sequence>MDEPQVKRGDSSEEQSPAKEDNTSRPPPRKRRRIVISCTECHRRKQKCDRKLPCTNCVSRNKQDACHYETGAPTAKDLRKGSSDSPTGPKRGPDDSLPQKVVNFGYSQTGASTLGFLKKIDGANPEEPLSRLAMGGNEQGDQFGTRERYKSLIRQLPGRIYIEKLVDIYFVDFNWQYYGVEKDYFDKQLEEWYNLPFNLLNTAGPQALSPDLRAFPAVLFQIVATSLLSLPAGSDPLFDNLKYAGTMSWDDLAMDYSESGMSILSLLGKRHMSMTTVIAGFLRAAFLKYTGLVTEAWHAIGSAIRDAQEVGIHRDSLDPKPKSDDAEAVLENMWQIQQRRKMWMILMGWDLHTGIVLGRPTSIDGSVNYTLPIDAPLPKDRRKSPIRPRTDDDPPTPLTRALWAYEMMRPLHDILELEKEGPCPKNFDRVDKVHQGLLDLEARTPAYFRLENPDTRFDDLPECYWIPFVRATLPQIVSFNYMALHRPYIFTRAHSRTEALKSSLAMLEAQRKHFSTINPQQYKTFSLFFGTFDAIVLMASIYILFPKEHPELVTSACQHFRWAVERFETMSERNSLAKAALGVLQAIYIRLKKSLGLGFVNAKQCLPANNCTAPSVATETPASSAAENATPRFDGSTVAGTSSLSRASASHQSSMSASSDVYSSLPSSVGPADPAAAALDAGGSNAEWALPTDFDWGSIQPIYALGDVAYNELSGIRDDAALQQGGWDATAGAETPLMSEIGGAGGAMPYQFEGDFGNDTVWNLFNLFSQYNPN</sequence>
<dbReference type="CDD" id="cd12148">
    <property type="entry name" value="fungal_TF_MHR"/>
    <property type="match status" value="1"/>
</dbReference>
<feature type="domain" description="Zn(2)-C6 fungal-type" evidence="5">
    <location>
        <begin position="37"/>
        <end position="68"/>
    </location>
</feature>
<dbReference type="GO" id="GO:0000981">
    <property type="term" value="F:DNA-binding transcription factor activity, RNA polymerase II-specific"/>
    <property type="evidence" value="ECO:0007669"/>
    <property type="project" value="InterPro"/>
</dbReference>
<feature type="compositionally biased region" description="Basic and acidic residues" evidence="4">
    <location>
        <begin position="1"/>
        <end position="23"/>
    </location>
</feature>